<dbReference type="GO" id="GO:0016491">
    <property type="term" value="F:oxidoreductase activity"/>
    <property type="evidence" value="ECO:0007669"/>
    <property type="project" value="UniProtKB-KW"/>
</dbReference>
<dbReference type="PANTHER" id="PTHR42947">
    <property type="entry name" value="COB--COM HETERODISULFIDE REDUCTASE SUBUNIT B 1"/>
    <property type="match status" value="1"/>
</dbReference>
<evidence type="ECO:0000313" key="3">
    <source>
        <dbReference type="EMBL" id="MPM21119.1"/>
    </source>
</evidence>
<feature type="domain" description="Cysteine-rich" evidence="2">
    <location>
        <begin position="34"/>
        <end position="116"/>
    </location>
</feature>
<protein>
    <submittedName>
        <fullName evidence="3">8-methylmenaquinol:fumarate reductase membrane anchor subunit</fullName>
        <ecNumber evidence="3">1.3.5.-</ecNumber>
    </submittedName>
</protein>
<proteinExistence type="predicted"/>
<comment type="caution">
    <text evidence="3">The sequence shown here is derived from an EMBL/GenBank/DDBJ whole genome shotgun (WGS) entry which is preliminary data.</text>
</comment>
<dbReference type="PANTHER" id="PTHR42947:SF1">
    <property type="entry name" value="COB--COM HETERODISULFIDE REDUCTASE SUBUNIT B 1"/>
    <property type="match status" value="1"/>
</dbReference>
<name>A0A644XYE3_9ZZZZ</name>
<dbReference type="Gene3D" id="1.20.1050.140">
    <property type="match status" value="1"/>
</dbReference>
<sequence>MPGTQANKYFFMLIWRKKTKEGARSKNGRRCMVYNYYPGCTLSTKAKQLDLYAKKAAEALGFELAELKEWQCCGAVYPLAQDEIGTRLSSVRSLAAAAAIDGKLVTLCSACHHVLKRVNRDMAENKEINAKVNAYLELDKPYLGETQVLHYLEVLRDEIGFAELAKKVVKPLTGRKIGAYYGCLLLRPAGVLQFDDPENPSILEDFIKALGAEPVVYDYRNECCGGYIALKDKGSAQNMVSKILASAANKGVEALITACPLCSYNLQVNAAAAQQLPIFYFTELLAEALGVKEEV</sequence>
<gene>
    <name evidence="3" type="primary">sdhE_9</name>
    <name evidence="3" type="ORF">SDC9_67562</name>
</gene>
<dbReference type="EMBL" id="VSSQ01003524">
    <property type="protein sequence ID" value="MPM21119.1"/>
    <property type="molecule type" value="Genomic_DNA"/>
</dbReference>
<dbReference type="InterPro" id="IPR004017">
    <property type="entry name" value="Cys_rich_dom"/>
</dbReference>
<evidence type="ECO:0000256" key="1">
    <source>
        <dbReference type="ARBA" id="ARBA00023002"/>
    </source>
</evidence>
<feature type="domain" description="Cysteine-rich" evidence="2">
    <location>
        <begin position="179"/>
        <end position="267"/>
    </location>
</feature>
<accession>A0A644XYE3</accession>
<keyword evidence="1 3" id="KW-0560">Oxidoreductase</keyword>
<dbReference type="EC" id="1.3.5.-" evidence="3"/>
<reference evidence="3" key="1">
    <citation type="submission" date="2019-08" db="EMBL/GenBank/DDBJ databases">
        <authorList>
            <person name="Kucharzyk K."/>
            <person name="Murdoch R.W."/>
            <person name="Higgins S."/>
            <person name="Loffler F."/>
        </authorList>
    </citation>
    <scope>NUCLEOTIDE SEQUENCE</scope>
</reference>
<dbReference type="InterPro" id="IPR051278">
    <property type="entry name" value="HdrB/HdrD_reductase"/>
</dbReference>
<organism evidence="3">
    <name type="scientific">bioreactor metagenome</name>
    <dbReference type="NCBI Taxonomy" id="1076179"/>
    <lineage>
        <taxon>unclassified sequences</taxon>
        <taxon>metagenomes</taxon>
        <taxon>ecological metagenomes</taxon>
    </lineage>
</organism>
<evidence type="ECO:0000259" key="2">
    <source>
        <dbReference type="Pfam" id="PF02754"/>
    </source>
</evidence>
<dbReference type="AlphaFoldDB" id="A0A644XYE3"/>
<dbReference type="Pfam" id="PF02754">
    <property type="entry name" value="CCG"/>
    <property type="match status" value="2"/>
</dbReference>